<accession>A0A3S2ZAE1</accession>
<dbReference type="InterPro" id="IPR023023">
    <property type="entry name" value="dNTPase_2"/>
</dbReference>
<sequence>MTQKNAHDLNAPELNAPELNAHPRAPYATLWEESRGRLYPEDPSATRTPFQRDRDRIIHCAAFRRLMHKTQVFVAPEIDHVRTRLTHSLEVSQIARSLARTFHLDEDLAEVLALSHDLGHPPFGHSGEDALDDVMAPYGGYDHNDQSLRVVTLLEKRYPDFDGLNLTWETLEGLVKHNGPLLGGGPRAVASEQDLPPTIRAYNKRHDLALSAHAGLEAQMAAIADDVAYNHHDMDDGLRSGLFSIEEVSEAVPHVGEAFVQVRRDYGDLDRRVAISEAVRRLIGEMIGDIGRETRSRLNDLAPKTVQDVRDAGYTMVAFSEAMGKKEATLKSFLFERMYRNERVNAARAAGKATVRGLFAIFMNDPEQMPKEWGVGVEDMDAPQRARVIADYIAGMTDRYARREWKRIGGVL</sequence>
<proteinExistence type="inferred from homology"/>
<gene>
    <name evidence="4" type="ORF">EOI86_08255</name>
</gene>
<dbReference type="NCBIfam" id="NF002328">
    <property type="entry name" value="PRK01286.1-3"/>
    <property type="match status" value="1"/>
</dbReference>
<reference evidence="5" key="1">
    <citation type="submission" date="2019-01" db="EMBL/GenBank/DDBJ databases">
        <title>Gri0909 isolated from a small marine red alga.</title>
        <authorList>
            <person name="Kim J."/>
            <person name="Jeong S.E."/>
            <person name="Jeon C.O."/>
        </authorList>
    </citation>
    <scope>NUCLEOTIDE SEQUENCE [LARGE SCALE GENOMIC DNA]</scope>
    <source>
        <strain evidence="5">Gri0909</strain>
    </source>
</reference>
<dbReference type="Pfam" id="PF13286">
    <property type="entry name" value="HD_assoc"/>
    <property type="match status" value="1"/>
</dbReference>
<dbReference type="AlphaFoldDB" id="A0A3S2ZAE1"/>
<dbReference type="RefSeq" id="WP_127764594.1">
    <property type="nucleotide sequence ID" value="NZ_SADE01000001.1"/>
</dbReference>
<dbReference type="InterPro" id="IPR006261">
    <property type="entry name" value="dGTPase"/>
</dbReference>
<dbReference type="Pfam" id="PF01966">
    <property type="entry name" value="HD"/>
    <property type="match status" value="1"/>
</dbReference>
<dbReference type="PANTHER" id="PTHR11373:SF43">
    <property type="entry name" value="DEOXYGUANOSINETRIPHOSPHATE TRIPHOSPHOHYDROLASE-LIKE PROTEIN"/>
    <property type="match status" value="1"/>
</dbReference>
<evidence type="ECO:0000313" key="4">
    <source>
        <dbReference type="EMBL" id="RVU39223.1"/>
    </source>
</evidence>
<dbReference type="InterPro" id="IPR003607">
    <property type="entry name" value="HD/PDEase_dom"/>
</dbReference>
<dbReference type="HAMAP" id="MF_01212">
    <property type="entry name" value="dGTPase_type2"/>
    <property type="match status" value="1"/>
</dbReference>
<dbReference type="SMART" id="SM00471">
    <property type="entry name" value="HDc"/>
    <property type="match status" value="1"/>
</dbReference>
<keyword evidence="5" id="KW-1185">Reference proteome</keyword>
<dbReference type="NCBIfam" id="NF002326">
    <property type="entry name" value="PRK01286.1-1"/>
    <property type="match status" value="1"/>
</dbReference>
<dbReference type="GO" id="GO:0006203">
    <property type="term" value="P:dGTP catabolic process"/>
    <property type="evidence" value="ECO:0007669"/>
    <property type="project" value="TreeGrafter"/>
</dbReference>
<dbReference type="PANTHER" id="PTHR11373">
    <property type="entry name" value="DEOXYNUCLEOSIDE TRIPHOSPHATE TRIPHOSPHOHYDROLASE"/>
    <property type="match status" value="1"/>
</dbReference>
<dbReference type="Proteomes" id="UP000287447">
    <property type="component" value="Unassembled WGS sequence"/>
</dbReference>
<comment type="caution">
    <text evidence="4">The sequence shown here is derived from an EMBL/GenBank/DDBJ whole genome shotgun (WGS) entry which is preliminary data.</text>
</comment>
<dbReference type="OrthoDB" id="9803619at2"/>
<feature type="domain" description="HD" evidence="3">
    <location>
        <begin position="84"/>
        <end position="230"/>
    </location>
</feature>
<dbReference type="NCBIfam" id="TIGR01353">
    <property type="entry name" value="dGTP_triPase"/>
    <property type="match status" value="1"/>
</dbReference>
<evidence type="ECO:0000256" key="1">
    <source>
        <dbReference type="ARBA" id="ARBA00022801"/>
    </source>
</evidence>
<dbReference type="InterPro" id="IPR026875">
    <property type="entry name" value="PHydrolase_assoc_dom"/>
</dbReference>
<evidence type="ECO:0000256" key="2">
    <source>
        <dbReference type="HAMAP-Rule" id="MF_01212"/>
    </source>
</evidence>
<dbReference type="CDD" id="cd00077">
    <property type="entry name" value="HDc"/>
    <property type="match status" value="1"/>
</dbReference>
<dbReference type="EMBL" id="SADE01000001">
    <property type="protein sequence ID" value="RVU39223.1"/>
    <property type="molecule type" value="Genomic_DNA"/>
</dbReference>
<dbReference type="Gene3D" id="1.10.3210.10">
    <property type="entry name" value="Hypothetical protein af1432"/>
    <property type="match status" value="1"/>
</dbReference>
<dbReference type="PROSITE" id="PS51831">
    <property type="entry name" value="HD"/>
    <property type="match status" value="1"/>
</dbReference>
<organism evidence="4 5">
    <name type="scientific">Hwanghaeella grinnelliae</name>
    <dbReference type="NCBI Taxonomy" id="2500179"/>
    <lineage>
        <taxon>Bacteria</taxon>
        <taxon>Pseudomonadati</taxon>
        <taxon>Pseudomonadota</taxon>
        <taxon>Alphaproteobacteria</taxon>
        <taxon>Rhodospirillales</taxon>
        <taxon>Rhodospirillaceae</taxon>
        <taxon>Hwanghaeella</taxon>
    </lineage>
</organism>
<evidence type="ECO:0000259" key="3">
    <source>
        <dbReference type="PROSITE" id="PS51831"/>
    </source>
</evidence>
<dbReference type="GO" id="GO:0008832">
    <property type="term" value="F:dGTPase activity"/>
    <property type="evidence" value="ECO:0007669"/>
    <property type="project" value="TreeGrafter"/>
</dbReference>
<dbReference type="InterPro" id="IPR050135">
    <property type="entry name" value="dGTPase-like"/>
</dbReference>
<evidence type="ECO:0000313" key="5">
    <source>
        <dbReference type="Proteomes" id="UP000287447"/>
    </source>
</evidence>
<comment type="similarity">
    <text evidence="2">Belongs to the dGTPase family. Type 2 subfamily.</text>
</comment>
<keyword evidence="1 2" id="KW-0378">Hydrolase</keyword>
<name>A0A3S2ZAE1_9PROT</name>
<protein>
    <recommendedName>
        <fullName evidence="2">Deoxyguanosinetriphosphate triphosphohydrolase-like protein</fullName>
    </recommendedName>
</protein>
<dbReference type="SUPFAM" id="SSF109604">
    <property type="entry name" value="HD-domain/PDEase-like"/>
    <property type="match status" value="1"/>
</dbReference>
<dbReference type="InterPro" id="IPR006674">
    <property type="entry name" value="HD_domain"/>
</dbReference>